<evidence type="ECO:0000256" key="1">
    <source>
        <dbReference type="SAM" id="MobiDB-lite"/>
    </source>
</evidence>
<proteinExistence type="predicted"/>
<dbReference type="EMBL" id="JABFCT010000013">
    <property type="protein sequence ID" value="KAF5870930.1"/>
    <property type="molecule type" value="Genomic_DNA"/>
</dbReference>
<name>A0A8H6EGD2_9HELO</name>
<evidence type="ECO:0000313" key="3">
    <source>
        <dbReference type="Proteomes" id="UP000531561"/>
    </source>
</evidence>
<keyword evidence="3" id="KW-1185">Reference proteome</keyword>
<feature type="non-terminal residue" evidence="2">
    <location>
        <position position="95"/>
    </location>
</feature>
<gene>
    <name evidence="2" type="ORF">Bfra_009484</name>
</gene>
<protein>
    <submittedName>
        <fullName evidence="2">Uncharacterized protein</fullName>
    </submittedName>
</protein>
<evidence type="ECO:0000313" key="2">
    <source>
        <dbReference type="EMBL" id="KAF5870930.1"/>
    </source>
</evidence>
<accession>A0A8H6EGD2</accession>
<dbReference type="Proteomes" id="UP000531561">
    <property type="component" value="Unassembled WGS sequence"/>
</dbReference>
<feature type="compositionally biased region" description="Acidic residues" evidence="1">
    <location>
        <begin position="70"/>
        <end position="95"/>
    </location>
</feature>
<dbReference type="AlphaFoldDB" id="A0A8H6EGD2"/>
<comment type="caution">
    <text evidence="2">The sequence shown here is derived from an EMBL/GenBank/DDBJ whole genome shotgun (WGS) entry which is preliminary data.</text>
</comment>
<feature type="region of interest" description="Disordered" evidence="1">
    <location>
        <begin position="66"/>
        <end position="95"/>
    </location>
</feature>
<reference evidence="2 3" key="1">
    <citation type="journal article" date="2020" name="Phytopathology">
        <title>A high-quality genome resource of Botrytis fragariae, a new and rapidly spreading fungal pathogen causing strawberry gray mold in the U.S.A.</title>
        <authorList>
            <person name="Wu Y."/>
            <person name="Saski C.A."/>
            <person name="Schnabel G."/>
            <person name="Xiao S."/>
            <person name="Hu M."/>
        </authorList>
    </citation>
    <scope>NUCLEOTIDE SEQUENCE [LARGE SCALE GENOMIC DNA]</scope>
    <source>
        <strain evidence="2 3">BVB16</strain>
    </source>
</reference>
<dbReference type="RefSeq" id="XP_037189877.1">
    <property type="nucleotide sequence ID" value="XM_037339827.1"/>
</dbReference>
<sequence>RFNACEPQYNCSVNIRRFRQRNFAYIRIGRFGVKHKNGKEDFAIGFGLCYREVNTKSRLHVSQGYVMNRDDDDDDDDDDINVNTNDNDDEDQSTD</sequence>
<organism evidence="2 3">
    <name type="scientific">Botrytis fragariae</name>
    <dbReference type="NCBI Taxonomy" id="1964551"/>
    <lineage>
        <taxon>Eukaryota</taxon>
        <taxon>Fungi</taxon>
        <taxon>Dikarya</taxon>
        <taxon>Ascomycota</taxon>
        <taxon>Pezizomycotina</taxon>
        <taxon>Leotiomycetes</taxon>
        <taxon>Helotiales</taxon>
        <taxon>Sclerotiniaceae</taxon>
        <taxon>Botrytis</taxon>
    </lineage>
</organism>
<dbReference type="GeneID" id="59263519"/>